<evidence type="ECO:0000256" key="1">
    <source>
        <dbReference type="ARBA" id="ARBA00023015"/>
    </source>
</evidence>
<dbReference type="PRINTS" id="PR00032">
    <property type="entry name" value="HTHARAC"/>
</dbReference>
<evidence type="ECO:0000313" key="6">
    <source>
        <dbReference type="Proteomes" id="UP000198615"/>
    </source>
</evidence>
<comment type="caution">
    <text evidence="5">The sequence shown here is derived from an EMBL/GenBank/DDBJ whole genome shotgun (WGS) entry which is preliminary data.</text>
</comment>
<dbReference type="InterPro" id="IPR050204">
    <property type="entry name" value="AraC_XylS_family_regulators"/>
</dbReference>
<feature type="domain" description="HTH araC/xylS-type" evidence="4">
    <location>
        <begin position="216"/>
        <end position="316"/>
    </location>
</feature>
<dbReference type="GO" id="GO:0043565">
    <property type="term" value="F:sequence-specific DNA binding"/>
    <property type="evidence" value="ECO:0007669"/>
    <property type="project" value="InterPro"/>
</dbReference>
<accession>A0A8G2BK32</accession>
<dbReference type="PANTHER" id="PTHR46796:SF6">
    <property type="entry name" value="ARAC SUBFAMILY"/>
    <property type="match status" value="1"/>
</dbReference>
<dbReference type="Proteomes" id="UP000198615">
    <property type="component" value="Unassembled WGS sequence"/>
</dbReference>
<sequence>MALDSALPSVSLIPGTLSNEELFWRWRTGISHYFRSVPLVDPRRPTRAPKVHFYNAGGFHFYHTDLSEQQYVRDPAWLRRNDDSDPVAIQLFLQGTNHVENAGRTYVMAPGMINSVNLGYEVRSSCTDAEALTLALPRLMVAEHLPSLHETHGPLFALDSTAGRLLGDFMHSLRETLPAASAADAPILCQALFGLLQVLIANGDPHSVDARDGTFIAVQRHIDRNLGDPNLGVASICAKYRMSRATLYRLFQDEGGVRGYILRRRLLACFTALSSETQMKRGIFDIALDYGFTSPSHFATRFRDEFGMTPSEVREAAQAQHARGQSPIFTAASADLPDVELMQRWSLELGSQDRRNPANDPF</sequence>
<dbReference type="SUPFAM" id="SSF46689">
    <property type="entry name" value="Homeodomain-like"/>
    <property type="match status" value="1"/>
</dbReference>
<keyword evidence="3" id="KW-0804">Transcription</keyword>
<organism evidence="5 6">
    <name type="scientific">Thalassobaculum litoreum DSM 18839</name>
    <dbReference type="NCBI Taxonomy" id="1123362"/>
    <lineage>
        <taxon>Bacteria</taxon>
        <taxon>Pseudomonadati</taxon>
        <taxon>Pseudomonadota</taxon>
        <taxon>Alphaproteobacteria</taxon>
        <taxon>Rhodospirillales</taxon>
        <taxon>Thalassobaculaceae</taxon>
        <taxon>Thalassobaculum</taxon>
    </lineage>
</organism>
<dbReference type="Gene3D" id="1.10.10.60">
    <property type="entry name" value="Homeodomain-like"/>
    <property type="match status" value="1"/>
</dbReference>
<evidence type="ECO:0000313" key="5">
    <source>
        <dbReference type="EMBL" id="SDG15162.1"/>
    </source>
</evidence>
<proteinExistence type="predicted"/>
<dbReference type="RefSeq" id="WP_093152321.1">
    <property type="nucleotide sequence ID" value="NZ_FNBW01000011.1"/>
</dbReference>
<dbReference type="AlphaFoldDB" id="A0A8G2BK32"/>
<dbReference type="InterPro" id="IPR018060">
    <property type="entry name" value="HTH_AraC"/>
</dbReference>
<dbReference type="Pfam" id="PF14525">
    <property type="entry name" value="AraC_binding_2"/>
    <property type="match status" value="1"/>
</dbReference>
<keyword evidence="2 5" id="KW-0238">DNA-binding</keyword>
<evidence type="ECO:0000256" key="2">
    <source>
        <dbReference type="ARBA" id="ARBA00023125"/>
    </source>
</evidence>
<dbReference type="GO" id="GO:0003700">
    <property type="term" value="F:DNA-binding transcription factor activity"/>
    <property type="evidence" value="ECO:0007669"/>
    <property type="project" value="InterPro"/>
</dbReference>
<evidence type="ECO:0000256" key="3">
    <source>
        <dbReference type="ARBA" id="ARBA00023163"/>
    </source>
</evidence>
<evidence type="ECO:0000259" key="4">
    <source>
        <dbReference type="PROSITE" id="PS01124"/>
    </source>
</evidence>
<dbReference type="Pfam" id="PF12833">
    <property type="entry name" value="HTH_18"/>
    <property type="match status" value="1"/>
</dbReference>
<keyword evidence="1" id="KW-0805">Transcription regulation</keyword>
<dbReference type="SMART" id="SM00342">
    <property type="entry name" value="HTH_ARAC"/>
    <property type="match status" value="1"/>
</dbReference>
<name>A0A8G2BK32_9PROT</name>
<dbReference type="PANTHER" id="PTHR46796">
    <property type="entry name" value="HTH-TYPE TRANSCRIPTIONAL ACTIVATOR RHAS-RELATED"/>
    <property type="match status" value="1"/>
</dbReference>
<dbReference type="OrthoDB" id="5295469at2"/>
<dbReference type="InterPro" id="IPR009057">
    <property type="entry name" value="Homeodomain-like_sf"/>
</dbReference>
<dbReference type="InterPro" id="IPR020449">
    <property type="entry name" value="Tscrpt_reg_AraC-type_HTH"/>
</dbReference>
<dbReference type="InterPro" id="IPR035418">
    <property type="entry name" value="AraC-bd_2"/>
</dbReference>
<keyword evidence="6" id="KW-1185">Reference proteome</keyword>
<gene>
    <name evidence="5" type="ORF">SAMN05660686_03523</name>
</gene>
<reference evidence="5 6" key="1">
    <citation type="submission" date="2016-10" db="EMBL/GenBank/DDBJ databases">
        <authorList>
            <person name="Varghese N."/>
            <person name="Submissions S."/>
        </authorList>
    </citation>
    <scope>NUCLEOTIDE SEQUENCE [LARGE SCALE GENOMIC DNA]</scope>
    <source>
        <strain evidence="5 6">DSM 18839</strain>
    </source>
</reference>
<protein>
    <submittedName>
        <fullName evidence="5">AraC-type DNA-binding protein</fullName>
    </submittedName>
</protein>
<dbReference type="EMBL" id="FNBW01000011">
    <property type="protein sequence ID" value="SDG15162.1"/>
    <property type="molecule type" value="Genomic_DNA"/>
</dbReference>
<dbReference type="PROSITE" id="PS01124">
    <property type="entry name" value="HTH_ARAC_FAMILY_2"/>
    <property type="match status" value="1"/>
</dbReference>